<feature type="binding site" evidence="5">
    <location>
        <position position="115"/>
    </location>
    <ligand>
        <name>FMN</name>
        <dbReference type="ChEBI" id="CHEBI:58210"/>
    </ligand>
</feature>
<reference evidence="8" key="1">
    <citation type="submission" date="2024-07" db="EMBL/GenBank/DDBJ databases">
        <authorList>
            <person name="Yu S.T."/>
        </authorList>
    </citation>
    <scope>NUCLEOTIDE SEQUENCE</scope>
    <source>
        <strain evidence="8">R21</strain>
    </source>
</reference>
<dbReference type="InterPro" id="IPR011576">
    <property type="entry name" value="Pyridox_Oxase_N"/>
</dbReference>
<dbReference type="GO" id="GO:0010181">
    <property type="term" value="F:FMN binding"/>
    <property type="evidence" value="ECO:0007669"/>
    <property type="project" value="InterPro"/>
</dbReference>
<evidence type="ECO:0000256" key="4">
    <source>
        <dbReference type="ARBA" id="ARBA00023002"/>
    </source>
</evidence>
<name>A0AB39PBM1_9ACTN</name>
<keyword evidence="2" id="KW-0285">Flavoprotein</keyword>
<feature type="binding site" evidence="5">
    <location>
        <begin position="150"/>
        <end position="151"/>
    </location>
    <ligand>
        <name>FMN</name>
        <dbReference type="ChEBI" id="CHEBI:58210"/>
    </ligand>
</feature>
<gene>
    <name evidence="8" type="ORF">AB5J56_25510</name>
</gene>
<organism evidence="8">
    <name type="scientific">Streptomyces sp. R21</name>
    <dbReference type="NCBI Taxonomy" id="3238627"/>
    <lineage>
        <taxon>Bacteria</taxon>
        <taxon>Bacillati</taxon>
        <taxon>Actinomycetota</taxon>
        <taxon>Actinomycetes</taxon>
        <taxon>Kitasatosporales</taxon>
        <taxon>Streptomycetaceae</taxon>
        <taxon>Streptomyces</taxon>
    </lineage>
</organism>
<dbReference type="Pfam" id="PF01243">
    <property type="entry name" value="PNPOx_N"/>
    <property type="match status" value="1"/>
</dbReference>
<keyword evidence="3 5" id="KW-0288">FMN</keyword>
<dbReference type="InterPro" id="IPR019576">
    <property type="entry name" value="Pyridoxamine_oxidase_dimer_C"/>
</dbReference>
<sequence length="222" mass="24685">MGTDLHELLRSLRVWDPAVTDLPPFDPDAAPAEPLALFGRWFAEAVAAGQPEPHTMSLATADTDGLPDVRTVMLHDADDEHGWTFATHATSRKGRQLAARPYAALGFYWPAQGRQIRLRGPVTTAPPEQSQADLHARSTGALAAALVGHQSELLGSVEELADSSQAAWDRARQEPDAPVPTWTLYRLRPDEVEFFQGDAQRRHVRLIYRRAEATWLKELLWP</sequence>
<dbReference type="InterPro" id="IPR012349">
    <property type="entry name" value="Split_barrel_FMN-bd"/>
</dbReference>
<dbReference type="SUPFAM" id="SSF50475">
    <property type="entry name" value="FMN-binding split barrel"/>
    <property type="match status" value="1"/>
</dbReference>
<feature type="domain" description="Pyridoxine 5'-phosphate oxidase dimerisation C-terminal" evidence="7">
    <location>
        <begin position="182"/>
        <end position="222"/>
    </location>
</feature>
<dbReference type="PANTHER" id="PTHR10851">
    <property type="entry name" value="PYRIDOXINE-5-PHOSPHATE OXIDASE"/>
    <property type="match status" value="1"/>
</dbReference>
<protein>
    <submittedName>
        <fullName evidence="8">Pyridoxal 5'-phosphate synthase</fullName>
    </submittedName>
</protein>
<feature type="binding site" evidence="5">
    <location>
        <position position="92"/>
    </location>
    <ligand>
        <name>FMN</name>
        <dbReference type="ChEBI" id="CHEBI:58210"/>
    </ligand>
</feature>
<dbReference type="RefSeq" id="WP_369235332.1">
    <property type="nucleotide sequence ID" value="NZ_CP163435.1"/>
</dbReference>
<evidence type="ECO:0000313" key="8">
    <source>
        <dbReference type="EMBL" id="XDQ27852.1"/>
    </source>
</evidence>
<proteinExistence type="inferred from homology"/>
<evidence type="ECO:0000256" key="2">
    <source>
        <dbReference type="ARBA" id="ARBA00022630"/>
    </source>
</evidence>
<comment type="cofactor">
    <cofactor evidence="5">
        <name>FMN</name>
        <dbReference type="ChEBI" id="CHEBI:58210"/>
    </cofactor>
    <text evidence="5">Binds 1 FMN per subunit.</text>
</comment>
<comment type="similarity">
    <text evidence="1">Belongs to the pyridoxamine 5'-phosphate oxidase family.</text>
</comment>
<evidence type="ECO:0000256" key="5">
    <source>
        <dbReference type="PIRSR" id="PIRSR000190-2"/>
    </source>
</evidence>
<dbReference type="PIRSF" id="PIRSF000190">
    <property type="entry name" value="Pyd_amn-ph_oxd"/>
    <property type="match status" value="1"/>
</dbReference>
<dbReference type="GO" id="GO:0008615">
    <property type="term" value="P:pyridoxine biosynthetic process"/>
    <property type="evidence" value="ECO:0007669"/>
    <property type="project" value="InterPro"/>
</dbReference>
<evidence type="ECO:0000256" key="1">
    <source>
        <dbReference type="ARBA" id="ARBA00007301"/>
    </source>
</evidence>
<dbReference type="PANTHER" id="PTHR10851:SF0">
    <property type="entry name" value="PYRIDOXINE-5'-PHOSPHATE OXIDASE"/>
    <property type="match status" value="1"/>
</dbReference>
<keyword evidence="4" id="KW-0560">Oxidoreductase</keyword>
<accession>A0AB39PBM1</accession>
<evidence type="ECO:0000259" key="6">
    <source>
        <dbReference type="Pfam" id="PF01243"/>
    </source>
</evidence>
<dbReference type="EMBL" id="CP163435">
    <property type="protein sequence ID" value="XDQ27852.1"/>
    <property type="molecule type" value="Genomic_DNA"/>
</dbReference>
<evidence type="ECO:0000256" key="3">
    <source>
        <dbReference type="ARBA" id="ARBA00022643"/>
    </source>
</evidence>
<feature type="binding site" evidence="5">
    <location>
        <position position="93"/>
    </location>
    <ligand>
        <name>FMN</name>
        <dbReference type="ChEBI" id="CHEBI:58210"/>
    </ligand>
</feature>
<dbReference type="Gene3D" id="2.30.110.10">
    <property type="entry name" value="Electron Transport, Fmn-binding Protein, Chain A"/>
    <property type="match status" value="1"/>
</dbReference>
<dbReference type="AlphaFoldDB" id="A0AB39PBM1"/>
<dbReference type="NCBIfam" id="NF004231">
    <property type="entry name" value="PRK05679.1"/>
    <property type="match status" value="1"/>
</dbReference>
<dbReference type="Pfam" id="PF10590">
    <property type="entry name" value="PNP_phzG_C"/>
    <property type="match status" value="1"/>
</dbReference>
<dbReference type="InterPro" id="IPR000659">
    <property type="entry name" value="Pyridox_Oxase"/>
</dbReference>
<dbReference type="GO" id="GO:0004733">
    <property type="term" value="F:pyridoxamine phosphate oxidase activity"/>
    <property type="evidence" value="ECO:0007669"/>
    <property type="project" value="InterPro"/>
</dbReference>
<evidence type="ECO:0000259" key="7">
    <source>
        <dbReference type="Pfam" id="PF10590"/>
    </source>
</evidence>
<feature type="binding site" evidence="5">
    <location>
        <position position="205"/>
    </location>
    <ligand>
        <name>FMN</name>
        <dbReference type="ChEBI" id="CHEBI:58210"/>
    </ligand>
</feature>
<feature type="domain" description="Pyridoxamine 5'-phosphate oxidase N-terminal" evidence="6">
    <location>
        <begin position="44"/>
        <end position="156"/>
    </location>
</feature>